<evidence type="ECO:0000313" key="5">
    <source>
        <dbReference type="Proteomes" id="UP000326912"/>
    </source>
</evidence>
<evidence type="ECO:0000256" key="2">
    <source>
        <dbReference type="ARBA" id="ARBA00022704"/>
    </source>
</evidence>
<dbReference type="InterPro" id="IPR018990">
    <property type="entry name" value="Prot_inh_I42_chagasin"/>
</dbReference>
<protein>
    <recommendedName>
        <fullName evidence="3">Proteinase inhibitor I42 chagasin domain-containing protein</fullName>
    </recommendedName>
</protein>
<dbReference type="Pfam" id="PF09394">
    <property type="entry name" value="Inhibitor_I42"/>
    <property type="match status" value="1"/>
</dbReference>
<dbReference type="GO" id="GO:0004869">
    <property type="term" value="F:cysteine-type endopeptidase inhibitor activity"/>
    <property type="evidence" value="ECO:0007669"/>
    <property type="project" value="UniProtKB-KW"/>
</dbReference>
<dbReference type="InterPro" id="IPR036331">
    <property type="entry name" value="Chagasin-like_sf"/>
</dbReference>
<evidence type="ECO:0000256" key="1">
    <source>
        <dbReference type="ARBA" id="ARBA00022690"/>
    </source>
</evidence>
<organism evidence="4 5">
    <name type="scientific">Dictyobacter vulcani</name>
    <dbReference type="NCBI Taxonomy" id="2607529"/>
    <lineage>
        <taxon>Bacteria</taxon>
        <taxon>Bacillati</taxon>
        <taxon>Chloroflexota</taxon>
        <taxon>Ktedonobacteria</taxon>
        <taxon>Ktedonobacterales</taxon>
        <taxon>Dictyobacteraceae</taxon>
        <taxon>Dictyobacter</taxon>
    </lineage>
</organism>
<dbReference type="PANTHER" id="PTHR36530:SF1">
    <property type="entry name" value="AMOEBIASIN-1"/>
    <property type="match status" value="1"/>
</dbReference>
<dbReference type="Gene3D" id="2.60.40.2020">
    <property type="match status" value="1"/>
</dbReference>
<dbReference type="SUPFAM" id="SSF141066">
    <property type="entry name" value="ICP-like"/>
    <property type="match status" value="1"/>
</dbReference>
<keyword evidence="2" id="KW-0789">Thiol protease inhibitor</keyword>
<keyword evidence="1" id="KW-0646">Protease inhibitor</keyword>
<sequence length="112" mass="12593">MLTEADSGKTETVYQNTKIIIHLASNPSTGYSWRVSTPTNTVLTLLSQRFITPTPQPGHEHNVGVPGTMEFVFNASASGTEKLLLTYQRSWEKTKPATRYFMVTIRVRARPH</sequence>
<reference evidence="4 5" key="1">
    <citation type="submission" date="2019-10" db="EMBL/GenBank/DDBJ databases">
        <title>Dictyobacter vulcani sp. nov., within the class Ktedonobacteria, isolated from soil of volcanic Mt. Zao.</title>
        <authorList>
            <person name="Zheng Y."/>
            <person name="Wang C.M."/>
            <person name="Sakai Y."/>
            <person name="Abe K."/>
            <person name="Yokota A."/>
            <person name="Yabe S."/>
        </authorList>
    </citation>
    <scope>NUCLEOTIDE SEQUENCE [LARGE SCALE GENOMIC DNA]</scope>
    <source>
        <strain evidence="4 5">W12</strain>
    </source>
</reference>
<feature type="domain" description="Proteinase inhibitor I42 chagasin" evidence="3">
    <location>
        <begin position="13"/>
        <end position="105"/>
    </location>
</feature>
<evidence type="ECO:0000259" key="3">
    <source>
        <dbReference type="Pfam" id="PF09394"/>
    </source>
</evidence>
<keyword evidence="5" id="KW-1185">Reference proteome</keyword>
<accession>A0A5J4KSW4</accession>
<dbReference type="InterPro" id="IPR052781">
    <property type="entry name" value="Cys_protease_inhibitor_I42"/>
</dbReference>
<name>A0A5J4KSW4_9CHLR</name>
<dbReference type="Proteomes" id="UP000326912">
    <property type="component" value="Unassembled WGS sequence"/>
</dbReference>
<dbReference type="AlphaFoldDB" id="A0A5J4KSW4"/>
<dbReference type="PANTHER" id="PTHR36530">
    <property type="entry name" value="INHIBITOR OF CYSTEINE PEPTIDASE"/>
    <property type="match status" value="1"/>
</dbReference>
<proteinExistence type="predicted"/>
<gene>
    <name evidence="4" type="ORF">KDW_49250</name>
</gene>
<evidence type="ECO:0000313" key="4">
    <source>
        <dbReference type="EMBL" id="GER90763.1"/>
    </source>
</evidence>
<comment type="caution">
    <text evidence="4">The sequence shown here is derived from an EMBL/GenBank/DDBJ whole genome shotgun (WGS) entry which is preliminary data.</text>
</comment>
<dbReference type="EMBL" id="BKZW01000002">
    <property type="protein sequence ID" value="GER90763.1"/>
    <property type="molecule type" value="Genomic_DNA"/>
</dbReference>